<dbReference type="PANTHER" id="PTHR37534">
    <property type="entry name" value="TRANSCRIPTIONAL ACTIVATOR PROTEIN UGA3"/>
    <property type="match status" value="1"/>
</dbReference>
<dbReference type="Pfam" id="PF11951">
    <property type="entry name" value="Fungal_trans_2"/>
    <property type="match status" value="1"/>
</dbReference>
<dbReference type="GO" id="GO:0005634">
    <property type="term" value="C:nucleus"/>
    <property type="evidence" value="ECO:0007669"/>
    <property type="project" value="UniProtKB-SubCell"/>
</dbReference>
<dbReference type="InterPro" id="IPR021858">
    <property type="entry name" value="Fun_TF"/>
</dbReference>
<keyword evidence="2" id="KW-0539">Nucleus</keyword>
<evidence type="ECO:0000313" key="3">
    <source>
        <dbReference type="EMBL" id="KAF2792249.1"/>
    </source>
</evidence>
<accession>A0A6A6X7C4</accession>
<evidence type="ECO:0000256" key="2">
    <source>
        <dbReference type="ARBA" id="ARBA00023242"/>
    </source>
</evidence>
<dbReference type="EMBL" id="MU001978">
    <property type="protein sequence ID" value="KAF2792249.1"/>
    <property type="molecule type" value="Genomic_DNA"/>
</dbReference>
<sequence>MYFSRHPAELVIGSEPVFIHEMNTYVLGVLQSDVEAVGDGLSAIGQTYLHNQGSQTSLALALNSRMKTLTRIRKSGGLKIEQVTSMILALVSMELIDTDYRPSESSLQALHSAAAAMINHFLATGLTLSPTAKYMIRALAREDIIMALVRQKRPLIQTSVWLDKECGTSADRFMGSTMTLMPLIEEVCVLAEDLQQFHCTRRTSMDAQYLSMYDLVEDNVASPSLLQSRAASLRARISAWHPPLIPAFSGPASRKFLLHASMYRLGALLYLHRLLHPHGSSKHQDDQALIIAYDIFAHLSTEARDNRLALFPIFLATCEFEKEEDRSMGVQVFDEIYGSRNTFSTLVTKNFVLNRVWGARDEGRDWGWMGLVERWKGECVPI</sequence>
<keyword evidence="4" id="KW-1185">Reference proteome</keyword>
<dbReference type="PANTHER" id="PTHR37534:SF46">
    <property type="entry name" value="ZN(II)2CYS6 TRANSCRIPTION FACTOR (EUROFUNG)"/>
    <property type="match status" value="1"/>
</dbReference>
<evidence type="ECO:0000256" key="1">
    <source>
        <dbReference type="ARBA" id="ARBA00004123"/>
    </source>
</evidence>
<dbReference type="OrthoDB" id="648861at2759"/>
<evidence type="ECO:0000313" key="4">
    <source>
        <dbReference type="Proteomes" id="UP000799757"/>
    </source>
</evidence>
<gene>
    <name evidence="3" type="ORF">K505DRAFT_376166</name>
</gene>
<comment type="subcellular location">
    <subcellularLocation>
        <location evidence="1">Nucleus</location>
    </subcellularLocation>
</comment>
<dbReference type="Proteomes" id="UP000799757">
    <property type="component" value="Unassembled WGS sequence"/>
</dbReference>
<proteinExistence type="predicted"/>
<name>A0A6A6X7C4_9PLEO</name>
<organism evidence="3 4">
    <name type="scientific">Melanomma pulvis-pyrius CBS 109.77</name>
    <dbReference type="NCBI Taxonomy" id="1314802"/>
    <lineage>
        <taxon>Eukaryota</taxon>
        <taxon>Fungi</taxon>
        <taxon>Dikarya</taxon>
        <taxon>Ascomycota</taxon>
        <taxon>Pezizomycotina</taxon>
        <taxon>Dothideomycetes</taxon>
        <taxon>Pleosporomycetidae</taxon>
        <taxon>Pleosporales</taxon>
        <taxon>Melanommataceae</taxon>
        <taxon>Melanomma</taxon>
    </lineage>
</organism>
<evidence type="ECO:0008006" key="5">
    <source>
        <dbReference type="Google" id="ProtNLM"/>
    </source>
</evidence>
<protein>
    <recommendedName>
        <fullName evidence="5">Fungal-specific transcription factor domain-containing protein</fullName>
    </recommendedName>
</protein>
<reference evidence="3" key="1">
    <citation type="journal article" date="2020" name="Stud. Mycol.">
        <title>101 Dothideomycetes genomes: a test case for predicting lifestyles and emergence of pathogens.</title>
        <authorList>
            <person name="Haridas S."/>
            <person name="Albert R."/>
            <person name="Binder M."/>
            <person name="Bloem J."/>
            <person name="Labutti K."/>
            <person name="Salamov A."/>
            <person name="Andreopoulos B."/>
            <person name="Baker S."/>
            <person name="Barry K."/>
            <person name="Bills G."/>
            <person name="Bluhm B."/>
            <person name="Cannon C."/>
            <person name="Castanera R."/>
            <person name="Culley D."/>
            <person name="Daum C."/>
            <person name="Ezra D."/>
            <person name="Gonzalez J."/>
            <person name="Henrissat B."/>
            <person name="Kuo A."/>
            <person name="Liang C."/>
            <person name="Lipzen A."/>
            <person name="Lutzoni F."/>
            <person name="Magnuson J."/>
            <person name="Mondo S."/>
            <person name="Nolan M."/>
            <person name="Ohm R."/>
            <person name="Pangilinan J."/>
            <person name="Park H.-J."/>
            <person name="Ramirez L."/>
            <person name="Alfaro M."/>
            <person name="Sun H."/>
            <person name="Tritt A."/>
            <person name="Yoshinaga Y."/>
            <person name="Zwiers L.-H."/>
            <person name="Turgeon B."/>
            <person name="Goodwin S."/>
            <person name="Spatafora J."/>
            <person name="Crous P."/>
            <person name="Grigoriev I."/>
        </authorList>
    </citation>
    <scope>NUCLEOTIDE SEQUENCE</scope>
    <source>
        <strain evidence="3">CBS 109.77</strain>
    </source>
</reference>
<dbReference type="AlphaFoldDB" id="A0A6A6X7C4"/>